<feature type="region of interest" description="Disordered" evidence="2">
    <location>
        <begin position="353"/>
        <end position="372"/>
    </location>
</feature>
<organism evidence="4">
    <name type="scientific">Hordeum vulgare subsp. vulgare</name>
    <name type="common">Domesticated barley</name>
    <dbReference type="NCBI Taxonomy" id="112509"/>
    <lineage>
        <taxon>Eukaryota</taxon>
        <taxon>Viridiplantae</taxon>
        <taxon>Streptophyta</taxon>
        <taxon>Embryophyta</taxon>
        <taxon>Tracheophyta</taxon>
        <taxon>Spermatophyta</taxon>
        <taxon>Magnoliopsida</taxon>
        <taxon>Liliopsida</taxon>
        <taxon>Poales</taxon>
        <taxon>Poaceae</taxon>
        <taxon>BOP clade</taxon>
        <taxon>Pooideae</taxon>
        <taxon>Triticodae</taxon>
        <taxon>Triticeae</taxon>
        <taxon>Hordeinae</taxon>
        <taxon>Hordeum</taxon>
    </lineage>
</organism>
<dbReference type="PANTHER" id="PTHR36886">
    <property type="entry name" value="PROTEIN FRIGIDA-ESSENTIAL 1"/>
    <property type="match status" value="1"/>
</dbReference>
<dbReference type="GO" id="GO:0008270">
    <property type="term" value="F:zinc ion binding"/>
    <property type="evidence" value="ECO:0007669"/>
    <property type="project" value="UniProtKB-KW"/>
</dbReference>
<dbReference type="PANTHER" id="PTHR36886:SF3">
    <property type="entry name" value="PROTEIN FRIGIDA-ESSENTIAL 1"/>
    <property type="match status" value="1"/>
</dbReference>
<keyword evidence="1" id="KW-0863">Zinc-finger</keyword>
<evidence type="ECO:0000259" key="3">
    <source>
        <dbReference type="PROSITE" id="PS50103"/>
    </source>
</evidence>
<feature type="compositionally biased region" description="Polar residues" evidence="2">
    <location>
        <begin position="353"/>
        <end position="371"/>
    </location>
</feature>
<evidence type="ECO:0000313" key="4">
    <source>
        <dbReference type="EMBL" id="BAJ87088.1"/>
    </source>
</evidence>
<protein>
    <submittedName>
        <fullName evidence="4">Predicted protein</fullName>
    </submittedName>
</protein>
<keyword evidence="1" id="KW-0479">Metal-binding</keyword>
<evidence type="ECO:0000256" key="2">
    <source>
        <dbReference type="SAM" id="MobiDB-lite"/>
    </source>
</evidence>
<dbReference type="InterPro" id="IPR000571">
    <property type="entry name" value="Znf_CCCH"/>
</dbReference>
<dbReference type="PROSITE" id="PS50103">
    <property type="entry name" value="ZF_C3H1"/>
    <property type="match status" value="1"/>
</dbReference>
<sequence>MATAAGPVGGLPAKDEITDVEMEIMEQPEEAAERAGLKRPWSSASGNGSHGFIGVTTAAKKPTLLPHNNVKCLKKVGNGNLLHPDMPDTNALRFSCSSPGGDLGSKTRPPTGTCTFNAQGQCKKGKNCTSPHEREGSGFGNLRSAEEKAGSLSSVGYGKHRGSEEGSEAQGVSNLNDLHNFAASSKHGLYRTLIHSYGEDHRGLAHNLPNLNISEERSCRTDNLWTTKPTHPVNELVQISVVQGKNHKPSLMGHHINLPSDSYLDGRGTLPRFHLDGGKLLQDLDVAKASSLSDSRVSDFGYRPFDSSVSSDHLQYGEKLSAYGGSTENFPRKHQKEHSSSFASYGSNSITGFRSPGHNSSAHSLGSQPSRAITHLGMPSLHQLAPGIEKFGLHKDAYFDKGCGTSRPGLRASSSCQPGHLSPIKDDPWITSVPFVPLVKFANSTSPSNSPYNPLADNMDPPKVESINILKSSNISCSISSQHTAGNGVIDEDINKPLIYDDKLARNMSAKGSNEFAGLVAPDKEHSSLDGDTLVKAFEIIKDGSIDEKTRDFRFHLAEHVKELLKPIWKEGNLSKDAHKLIVKKSVDKVLASVELHQVPATKELITGYITTAGTKIEKLVKAYVVKHRTR</sequence>
<feature type="domain" description="C3H1-type" evidence="3">
    <location>
        <begin position="108"/>
        <end position="135"/>
    </location>
</feature>
<dbReference type="AlphaFoldDB" id="F2CW67"/>
<proteinExistence type="evidence at transcript level"/>
<feature type="zinc finger region" description="C3H1-type" evidence="1">
    <location>
        <begin position="108"/>
        <end position="135"/>
    </location>
</feature>
<keyword evidence="1" id="KW-0862">Zinc</keyword>
<accession>F2CW67</accession>
<reference evidence="4" key="1">
    <citation type="journal article" date="2011" name="Plant Physiol.">
        <title>Comprehensive sequence analysis of 24,783 barley full-length cDNAs derived from 12 clone libraries.</title>
        <authorList>
            <person name="Matsumoto T."/>
            <person name="Tanaka T."/>
            <person name="Sakai H."/>
            <person name="Amano N."/>
            <person name="Kanamori H."/>
            <person name="Kurita K."/>
            <person name="Kikuta A."/>
            <person name="Kamiya K."/>
            <person name="Yamamoto M."/>
            <person name="Ikawa H."/>
            <person name="Fujii N."/>
            <person name="Hori K."/>
            <person name="Itoh T."/>
            <person name="Sato K."/>
        </authorList>
    </citation>
    <scope>NUCLEOTIDE SEQUENCE</scope>
    <source>
        <tissue evidence="4">Shoot</tissue>
    </source>
</reference>
<dbReference type="InterPro" id="IPR052650">
    <property type="entry name" value="Zinc_finger_CCCH"/>
</dbReference>
<dbReference type="EMBL" id="AK355870">
    <property type="protein sequence ID" value="BAJ87088.1"/>
    <property type="molecule type" value="mRNA"/>
</dbReference>
<feature type="region of interest" description="Disordered" evidence="2">
    <location>
        <begin position="150"/>
        <end position="171"/>
    </location>
</feature>
<name>F2CW67_HORVV</name>
<evidence type="ECO:0000256" key="1">
    <source>
        <dbReference type="PROSITE-ProRule" id="PRU00723"/>
    </source>
</evidence>